<reference evidence="2 3" key="1">
    <citation type="journal article" date="2021" name="Sci. Rep.">
        <title>Genome sequencing of the multicellular alga Astrephomene provides insights into convergent evolution of germ-soma differentiation.</title>
        <authorList>
            <person name="Yamashita S."/>
            <person name="Yamamoto K."/>
            <person name="Matsuzaki R."/>
            <person name="Suzuki S."/>
            <person name="Yamaguchi H."/>
            <person name="Hirooka S."/>
            <person name="Minakuchi Y."/>
            <person name="Miyagishima S."/>
            <person name="Kawachi M."/>
            <person name="Toyoda A."/>
            <person name="Nozaki H."/>
        </authorList>
    </citation>
    <scope>NUCLEOTIDE SEQUENCE [LARGE SCALE GENOMIC DNA]</scope>
    <source>
        <strain evidence="2 3">NIES-4017</strain>
    </source>
</reference>
<evidence type="ECO:0000259" key="1">
    <source>
        <dbReference type="Pfam" id="PF24571"/>
    </source>
</evidence>
<dbReference type="GO" id="GO:0005634">
    <property type="term" value="C:nucleus"/>
    <property type="evidence" value="ECO:0007669"/>
    <property type="project" value="TreeGrafter"/>
</dbReference>
<gene>
    <name evidence="2" type="ORF">Agub_g8183</name>
</gene>
<dbReference type="EMBL" id="BMAR01000015">
    <property type="protein sequence ID" value="GFR46590.1"/>
    <property type="molecule type" value="Genomic_DNA"/>
</dbReference>
<dbReference type="PANTHER" id="PTHR11199:SF0">
    <property type="entry name" value="LD34181P-RELATED"/>
    <property type="match status" value="1"/>
</dbReference>
<evidence type="ECO:0000313" key="3">
    <source>
        <dbReference type="Proteomes" id="UP001054857"/>
    </source>
</evidence>
<dbReference type="GO" id="GO:0007062">
    <property type="term" value="P:sister chromatid cohesion"/>
    <property type="evidence" value="ECO:0007669"/>
    <property type="project" value="TreeGrafter"/>
</dbReference>
<evidence type="ECO:0000313" key="2">
    <source>
        <dbReference type="EMBL" id="GFR46590.1"/>
    </source>
</evidence>
<feature type="non-terminal residue" evidence="2">
    <location>
        <position position="1"/>
    </location>
</feature>
<name>A0AAD3DR89_9CHLO</name>
<dbReference type="GO" id="GO:0008278">
    <property type="term" value="C:cohesin complex"/>
    <property type="evidence" value="ECO:0007669"/>
    <property type="project" value="TreeGrafter"/>
</dbReference>
<dbReference type="PANTHER" id="PTHR11199">
    <property type="entry name" value="STROMAL ANTIGEN"/>
    <property type="match status" value="1"/>
</dbReference>
<dbReference type="AlphaFoldDB" id="A0AAD3DR89"/>
<feature type="non-terminal residue" evidence="2">
    <location>
        <position position="361"/>
    </location>
</feature>
<comment type="caution">
    <text evidence="2">The sequence shown here is derived from an EMBL/GenBank/DDBJ whole genome shotgun (WGS) entry which is preliminary data.</text>
</comment>
<dbReference type="InterPro" id="IPR056396">
    <property type="entry name" value="HEAT_SCC3-SA"/>
</dbReference>
<dbReference type="Proteomes" id="UP001054857">
    <property type="component" value="Unassembled WGS sequence"/>
</dbReference>
<keyword evidence="3" id="KW-1185">Reference proteome</keyword>
<protein>
    <recommendedName>
        <fullName evidence="1">Cohesin subunit SCC3/SA HEAT-repeats domain-containing protein</fullName>
    </recommendedName>
</protein>
<dbReference type="InterPro" id="IPR039662">
    <property type="entry name" value="Cohesin_Scc3/SA"/>
</dbReference>
<accession>A0AAD3DR89</accession>
<sequence>DNPPAIRRAAAELAAQLLAEDAAKLEAVYSQRASEAAAAAAAAAAAPAAAGGRRSGRSKAAAAAAAAAAGAGSQEAAAAAASSSLLADPHQRKQATLVGAVLEMMALLRFGQAAVSQQQQHAGGRGAAPSGPPLDPELVEDLVDALHPRLPVLRSWKLLVECLSDDLLAQVWRPTGLAHLAQLLAASVKRVRSGVVAAERALPRRQAPRGARAPPSDSESLQEASQVLLAALPGLLRRHQTDAHVVSALVASLRELKLELFSLRGDEAGWRALLGLVGEQLATRGTAPELLTQCAETLMHAATRGPQALQPSAGVVLRDTCEQLAAGLAAAATAVREMDEEDLREAVAELAAAAAAAEAEA</sequence>
<feature type="domain" description="Cohesin subunit SCC3/SA HEAT-repeats" evidence="1">
    <location>
        <begin position="142"/>
        <end position="356"/>
    </location>
</feature>
<dbReference type="GO" id="GO:0003682">
    <property type="term" value="F:chromatin binding"/>
    <property type="evidence" value="ECO:0007669"/>
    <property type="project" value="TreeGrafter"/>
</dbReference>
<organism evidence="2 3">
    <name type="scientific">Astrephomene gubernaculifera</name>
    <dbReference type="NCBI Taxonomy" id="47775"/>
    <lineage>
        <taxon>Eukaryota</taxon>
        <taxon>Viridiplantae</taxon>
        <taxon>Chlorophyta</taxon>
        <taxon>core chlorophytes</taxon>
        <taxon>Chlorophyceae</taxon>
        <taxon>CS clade</taxon>
        <taxon>Chlamydomonadales</taxon>
        <taxon>Astrephomenaceae</taxon>
        <taxon>Astrephomene</taxon>
    </lineage>
</organism>
<dbReference type="Pfam" id="PF24571">
    <property type="entry name" value="HEAT_SCC3-SA"/>
    <property type="match status" value="1"/>
</dbReference>
<dbReference type="GO" id="GO:0000785">
    <property type="term" value="C:chromatin"/>
    <property type="evidence" value="ECO:0007669"/>
    <property type="project" value="TreeGrafter"/>
</dbReference>
<proteinExistence type="predicted"/>